<sequence>MLRNRYLLFFSLLLAAPQLTRAQVTPIVSGWIVNTTGATGYNGIPSNVQRVQYSNANVYVTCTGVPAYTIGPWPGNPNTATNQNFVFKITRTPAPNTGPATVTPLGHTGIWSNGVSIFNAKDAMSYNNAGVWNQNAIVVEGPSFDSCLGHPAGNGEYHHHLNPRCLYNDHDSTRHSPIIGFAFDGYPIYGAYGYANANGTGAIKSMRTSYRLRNISSRTTLPDGSTAPSAGPAINTAKPLGYYVEDFEYVAGRGDLDAHNGRFCVTPEYPQGTYAYFVTINGQYAGAYPYTPGPTYYGLIPAGATGPQSGHAVVNEPVTTYVVTSTFVAAGLQVSVFPNPTSGLLTIAPEGGVANDLQARLFNTLGQPVSTTVELHPSVPADIDLSNLAAGVYYLKVAGTGVAATQKVVLTR</sequence>
<feature type="signal peptide" evidence="1">
    <location>
        <begin position="1"/>
        <end position="22"/>
    </location>
</feature>
<protein>
    <submittedName>
        <fullName evidence="4">YHYH protein</fullName>
    </submittedName>
</protein>
<evidence type="ECO:0000259" key="3">
    <source>
        <dbReference type="Pfam" id="PF18962"/>
    </source>
</evidence>
<comment type="caution">
    <text evidence="4">The sequence shown here is derived from an EMBL/GenBank/DDBJ whole genome shotgun (WGS) entry which is preliminary data.</text>
</comment>
<dbReference type="RefSeq" id="WP_196286576.1">
    <property type="nucleotide sequence ID" value="NZ_JADQDP010000002.1"/>
</dbReference>
<feature type="domain" description="YHYH" evidence="2">
    <location>
        <begin position="87"/>
        <end position="284"/>
    </location>
</feature>
<proteinExistence type="predicted"/>
<dbReference type="Pfam" id="PF14240">
    <property type="entry name" value="YHYH"/>
    <property type="match status" value="1"/>
</dbReference>
<dbReference type="Proteomes" id="UP000645610">
    <property type="component" value="Unassembled WGS sequence"/>
</dbReference>
<gene>
    <name evidence="4" type="ORF">I2I01_11470</name>
</gene>
<keyword evidence="1" id="KW-0732">Signal</keyword>
<reference evidence="4 5" key="1">
    <citation type="submission" date="2020-11" db="EMBL/GenBank/DDBJ databases">
        <authorList>
            <person name="Kim M.K."/>
        </authorList>
    </citation>
    <scope>NUCLEOTIDE SEQUENCE [LARGE SCALE GENOMIC DNA]</scope>
    <source>
        <strain evidence="4 5">BT439</strain>
    </source>
</reference>
<dbReference type="InterPro" id="IPR025924">
    <property type="entry name" value="YHYH_dom"/>
</dbReference>
<dbReference type="NCBIfam" id="TIGR04183">
    <property type="entry name" value="Por_Secre_tail"/>
    <property type="match status" value="1"/>
</dbReference>
<dbReference type="Pfam" id="PF18962">
    <property type="entry name" value="Por_Secre_tail"/>
    <property type="match status" value="1"/>
</dbReference>
<organism evidence="4 5">
    <name type="scientific">Hymenobacter properus</name>
    <dbReference type="NCBI Taxonomy" id="2791026"/>
    <lineage>
        <taxon>Bacteria</taxon>
        <taxon>Pseudomonadati</taxon>
        <taxon>Bacteroidota</taxon>
        <taxon>Cytophagia</taxon>
        <taxon>Cytophagales</taxon>
        <taxon>Hymenobacteraceae</taxon>
        <taxon>Hymenobacter</taxon>
    </lineage>
</organism>
<feature type="chain" id="PRO_5037955645" evidence="1">
    <location>
        <begin position="23"/>
        <end position="412"/>
    </location>
</feature>
<evidence type="ECO:0000256" key="1">
    <source>
        <dbReference type="SAM" id="SignalP"/>
    </source>
</evidence>
<name>A0A931FN38_9BACT</name>
<evidence type="ECO:0000259" key="2">
    <source>
        <dbReference type="Pfam" id="PF14240"/>
    </source>
</evidence>
<dbReference type="EMBL" id="JADQDP010000002">
    <property type="protein sequence ID" value="MBF9142259.1"/>
    <property type="molecule type" value="Genomic_DNA"/>
</dbReference>
<feature type="domain" description="Secretion system C-terminal sorting" evidence="3">
    <location>
        <begin position="336"/>
        <end position="409"/>
    </location>
</feature>
<keyword evidence="5" id="KW-1185">Reference proteome</keyword>
<accession>A0A931FN38</accession>
<dbReference type="InterPro" id="IPR026444">
    <property type="entry name" value="Secre_tail"/>
</dbReference>
<evidence type="ECO:0000313" key="4">
    <source>
        <dbReference type="EMBL" id="MBF9142259.1"/>
    </source>
</evidence>
<dbReference type="AlphaFoldDB" id="A0A931FN38"/>
<evidence type="ECO:0000313" key="5">
    <source>
        <dbReference type="Proteomes" id="UP000645610"/>
    </source>
</evidence>